<dbReference type="EMBL" id="CAJGYO010000002">
    <property type="protein sequence ID" value="CAD6214123.1"/>
    <property type="molecule type" value="Genomic_DNA"/>
</dbReference>
<reference evidence="2" key="1">
    <citation type="submission" date="2020-10" db="EMBL/GenBank/DDBJ databases">
        <authorList>
            <person name="Han B."/>
            <person name="Lu T."/>
            <person name="Zhao Q."/>
            <person name="Huang X."/>
            <person name="Zhao Y."/>
        </authorList>
    </citation>
    <scope>NUCLEOTIDE SEQUENCE</scope>
</reference>
<gene>
    <name evidence="2" type="ORF">NCGR_LOCUS9579</name>
</gene>
<accession>A0A811N1Q4</accession>
<sequence>MAPRRRRSLRARRRRQQGRSRLCSSDDLHLSWSRQQQQDGSPIPLVAATGIKIMWP</sequence>
<name>A0A811N1Q4_9POAL</name>
<keyword evidence="3" id="KW-1185">Reference proteome</keyword>
<dbReference type="AlphaFoldDB" id="A0A811N1Q4"/>
<evidence type="ECO:0000313" key="2">
    <source>
        <dbReference type="EMBL" id="CAD6214123.1"/>
    </source>
</evidence>
<protein>
    <submittedName>
        <fullName evidence="2">Uncharacterized protein</fullName>
    </submittedName>
</protein>
<organism evidence="2 3">
    <name type="scientific">Miscanthus lutarioriparius</name>
    <dbReference type="NCBI Taxonomy" id="422564"/>
    <lineage>
        <taxon>Eukaryota</taxon>
        <taxon>Viridiplantae</taxon>
        <taxon>Streptophyta</taxon>
        <taxon>Embryophyta</taxon>
        <taxon>Tracheophyta</taxon>
        <taxon>Spermatophyta</taxon>
        <taxon>Magnoliopsida</taxon>
        <taxon>Liliopsida</taxon>
        <taxon>Poales</taxon>
        <taxon>Poaceae</taxon>
        <taxon>PACMAD clade</taxon>
        <taxon>Panicoideae</taxon>
        <taxon>Andropogonodae</taxon>
        <taxon>Andropogoneae</taxon>
        <taxon>Saccharinae</taxon>
        <taxon>Miscanthus</taxon>
    </lineage>
</organism>
<evidence type="ECO:0000313" key="3">
    <source>
        <dbReference type="Proteomes" id="UP000604825"/>
    </source>
</evidence>
<feature type="compositionally biased region" description="Basic residues" evidence="1">
    <location>
        <begin position="1"/>
        <end position="18"/>
    </location>
</feature>
<feature type="region of interest" description="Disordered" evidence="1">
    <location>
        <begin position="1"/>
        <end position="26"/>
    </location>
</feature>
<proteinExistence type="predicted"/>
<dbReference type="Proteomes" id="UP000604825">
    <property type="component" value="Unassembled WGS sequence"/>
</dbReference>
<evidence type="ECO:0000256" key="1">
    <source>
        <dbReference type="SAM" id="MobiDB-lite"/>
    </source>
</evidence>
<comment type="caution">
    <text evidence="2">The sequence shown here is derived from an EMBL/GenBank/DDBJ whole genome shotgun (WGS) entry which is preliminary data.</text>
</comment>